<accession>A0A0A2VQ06</accession>
<comment type="caution">
    <text evidence="2">The sequence shown here is derived from an EMBL/GenBank/DDBJ whole genome shotgun (WGS) entry which is preliminary data.</text>
</comment>
<evidence type="ECO:0000313" key="2">
    <source>
        <dbReference type="EMBL" id="KGQ02909.1"/>
    </source>
</evidence>
<sequence>MAVQNIHLGWEATNVPDSGLEDITFPMAMPNAPREEGYYFEQAVAFENVPEGMDPTLVIYTGLQPRPDKNGKSIVHVAFSSFFPGTTTSDSNCYDTADGGPGVSCAIDVQSSYEDTYHLHIKVANQTSYVGTLINHSSGKRWPMGSFDLPTGVSGMKGGDWVGFMEYYFTTIGDCSKYPDTAAIFGNPFTSTAGVNMSLTYPYKDNACDDTMPWHVTEVDQSTLEITIGKNTTSDEATSKQPTSTTATEAGTTVSASHSSKNEPTPSKKPTSTTATEAGTTISVSHSSKNEPTPTPGWNGPPPNPDWDGPAPNPDWDGPAPNPDWDGPAPNPDWDGPPSNPGSDGADCS</sequence>
<evidence type="ECO:0000256" key="1">
    <source>
        <dbReference type="SAM" id="MobiDB-lite"/>
    </source>
</evidence>
<reference evidence="2 3" key="1">
    <citation type="submission" date="2012-10" db="EMBL/GenBank/DDBJ databases">
        <title>Genome sequencing and analysis of entomopathogenic fungi Beauveria bassiana D1-5.</title>
        <authorList>
            <person name="Li Q."/>
            <person name="Wang L."/>
            <person name="Zhang Z."/>
            <person name="Wang Q."/>
            <person name="Ren J."/>
            <person name="Wang M."/>
            <person name="Xu W."/>
            <person name="Wang J."/>
            <person name="Lu Y."/>
            <person name="Du Q."/>
            <person name="Sun Z."/>
        </authorList>
    </citation>
    <scope>NUCLEOTIDE SEQUENCE [LARGE SCALE GENOMIC DNA]</scope>
    <source>
        <strain evidence="2 3">D1-5</strain>
    </source>
</reference>
<organism evidence="2 3">
    <name type="scientific">Beauveria bassiana D1-5</name>
    <dbReference type="NCBI Taxonomy" id="1245745"/>
    <lineage>
        <taxon>Eukaryota</taxon>
        <taxon>Fungi</taxon>
        <taxon>Dikarya</taxon>
        <taxon>Ascomycota</taxon>
        <taxon>Pezizomycotina</taxon>
        <taxon>Sordariomycetes</taxon>
        <taxon>Hypocreomycetidae</taxon>
        <taxon>Hypocreales</taxon>
        <taxon>Cordycipitaceae</taxon>
        <taxon>Beauveria</taxon>
    </lineage>
</organism>
<feature type="compositionally biased region" description="Low complexity" evidence="1">
    <location>
        <begin position="306"/>
        <end position="337"/>
    </location>
</feature>
<feature type="compositionally biased region" description="Pro residues" evidence="1">
    <location>
        <begin position="293"/>
        <end position="305"/>
    </location>
</feature>
<feature type="compositionally biased region" description="Polar residues" evidence="1">
    <location>
        <begin position="282"/>
        <end position="291"/>
    </location>
</feature>
<dbReference type="AlphaFoldDB" id="A0A0A2VQ06"/>
<feature type="compositionally biased region" description="Polar residues" evidence="1">
    <location>
        <begin position="228"/>
        <end position="242"/>
    </location>
</feature>
<dbReference type="HOGENOM" id="CLU_083946_0_0_1"/>
<feature type="compositionally biased region" description="Low complexity" evidence="1">
    <location>
        <begin position="243"/>
        <end position="281"/>
    </location>
</feature>
<feature type="region of interest" description="Disordered" evidence="1">
    <location>
        <begin position="228"/>
        <end position="349"/>
    </location>
</feature>
<proteinExistence type="predicted"/>
<name>A0A0A2VQ06_BEABA</name>
<dbReference type="EMBL" id="ANFO01001331">
    <property type="protein sequence ID" value="KGQ02909.1"/>
    <property type="molecule type" value="Genomic_DNA"/>
</dbReference>
<dbReference type="STRING" id="1245745.A0A0A2VQ06"/>
<dbReference type="Proteomes" id="UP000030106">
    <property type="component" value="Unassembled WGS sequence"/>
</dbReference>
<protein>
    <submittedName>
        <fullName evidence="2">Uncharacterized protein</fullName>
    </submittedName>
</protein>
<evidence type="ECO:0000313" key="3">
    <source>
        <dbReference type="Proteomes" id="UP000030106"/>
    </source>
</evidence>
<gene>
    <name evidence="2" type="ORF">BBAD15_g11871</name>
</gene>